<proteinExistence type="predicted"/>
<sequence length="107" mass="11728">MIRHQFWEQTELVGWMADWYPRHYSNLCLLPAPSSWTSSAPAASPSPPFSPTPRPSSSAPVARPSSASPPVARPVSLRAALSAESRCHDTPGWSDDERHVAFFDGLI</sequence>
<protein>
    <submittedName>
        <fullName evidence="2">Unnamed protein product</fullName>
    </submittedName>
</protein>
<evidence type="ECO:0000313" key="2">
    <source>
        <dbReference type="EMBL" id="GMG29405.1"/>
    </source>
</evidence>
<dbReference type="AlphaFoldDB" id="A0AAN5BRS5"/>
<feature type="compositionally biased region" description="Low complexity" evidence="1">
    <location>
        <begin position="55"/>
        <end position="73"/>
    </location>
</feature>
<gene>
    <name evidence="2" type="ORF">Aory04_000566700</name>
</gene>
<evidence type="ECO:0000313" key="3">
    <source>
        <dbReference type="Proteomes" id="UP001165205"/>
    </source>
</evidence>
<accession>A0AAN5BRS5</accession>
<feature type="compositionally biased region" description="Pro residues" evidence="1">
    <location>
        <begin position="44"/>
        <end position="54"/>
    </location>
</feature>
<organism evidence="2 3">
    <name type="scientific">Aspergillus oryzae</name>
    <name type="common">Yellow koji mold</name>
    <dbReference type="NCBI Taxonomy" id="5062"/>
    <lineage>
        <taxon>Eukaryota</taxon>
        <taxon>Fungi</taxon>
        <taxon>Dikarya</taxon>
        <taxon>Ascomycota</taxon>
        <taxon>Pezizomycotina</taxon>
        <taxon>Eurotiomycetes</taxon>
        <taxon>Eurotiomycetidae</taxon>
        <taxon>Eurotiales</taxon>
        <taxon>Aspergillaceae</taxon>
        <taxon>Aspergillus</taxon>
        <taxon>Aspergillus subgen. Circumdati</taxon>
    </lineage>
</organism>
<evidence type="ECO:0000256" key="1">
    <source>
        <dbReference type="SAM" id="MobiDB-lite"/>
    </source>
</evidence>
<dbReference type="EMBL" id="BSYA01000056">
    <property type="protein sequence ID" value="GMG29405.1"/>
    <property type="molecule type" value="Genomic_DNA"/>
</dbReference>
<feature type="region of interest" description="Disordered" evidence="1">
    <location>
        <begin position="35"/>
        <end position="73"/>
    </location>
</feature>
<reference evidence="2" key="1">
    <citation type="submission" date="2023-04" db="EMBL/GenBank/DDBJ databases">
        <title>Aspergillus oryzae NBRC 4228.</title>
        <authorList>
            <person name="Ichikawa N."/>
            <person name="Sato H."/>
            <person name="Tonouchi N."/>
        </authorList>
    </citation>
    <scope>NUCLEOTIDE SEQUENCE</scope>
    <source>
        <strain evidence="2">NBRC 4228</strain>
    </source>
</reference>
<comment type="caution">
    <text evidence="2">The sequence shown here is derived from an EMBL/GenBank/DDBJ whole genome shotgun (WGS) entry which is preliminary data.</text>
</comment>
<dbReference type="Proteomes" id="UP001165205">
    <property type="component" value="Unassembled WGS sequence"/>
</dbReference>
<name>A0AAN5BRS5_ASPOZ</name>